<evidence type="ECO:0000256" key="1">
    <source>
        <dbReference type="ARBA" id="ARBA00007301"/>
    </source>
</evidence>
<dbReference type="FunFam" id="2.30.110.10:FF:000020">
    <property type="entry name" value="PNPO isoform 11"/>
    <property type="match status" value="1"/>
</dbReference>
<dbReference type="EMBL" id="JAGSXH010000012">
    <property type="protein sequence ID" value="MBS2962518.1"/>
    <property type="molecule type" value="Genomic_DNA"/>
</dbReference>
<dbReference type="GO" id="GO:0008615">
    <property type="term" value="P:pyridoxine biosynthetic process"/>
    <property type="evidence" value="ECO:0007669"/>
    <property type="project" value="UniProtKB-UniRule"/>
</dbReference>
<dbReference type="GO" id="GO:0004733">
    <property type="term" value="F:pyridoxamine phosphate oxidase activity"/>
    <property type="evidence" value="ECO:0007669"/>
    <property type="project" value="UniProtKB-UniRule"/>
</dbReference>
<comment type="catalytic activity">
    <reaction evidence="7">
        <text>pyridoxine 5'-phosphate + O2 = pyridoxal 5'-phosphate + H2O2</text>
        <dbReference type="Rhea" id="RHEA:15149"/>
        <dbReference type="ChEBI" id="CHEBI:15379"/>
        <dbReference type="ChEBI" id="CHEBI:16240"/>
        <dbReference type="ChEBI" id="CHEBI:58589"/>
        <dbReference type="ChEBI" id="CHEBI:597326"/>
        <dbReference type="EC" id="1.4.3.5"/>
    </reaction>
</comment>
<feature type="binding site" evidence="7">
    <location>
        <begin position="198"/>
        <end position="200"/>
    </location>
    <ligand>
        <name>substrate</name>
    </ligand>
</feature>
<dbReference type="NCBIfam" id="TIGR00558">
    <property type="entry name" value="pdxH"/>
    <property type="match status" value="1"/>
</dbReference>
<dbReference type="InterPro" id="IPR012349">
    <property type="entry name" value="Split_barrel_FMN-bd"/>
</dbReference>
<evidence type="ECO:0000256" key="7">
    <source>
        <dbReference type="HAMAP-Rule" id="MF_01629"/>
    </source>
</evidence>
<feature type="binding site" evidence="7 8">
    <location>
        <position position="192"/>
    </location>
    <ligand>
        <name>FMN</name>
        <dbReference type="ChEBI" id="CHEBI:58210"/>
    </ligand>
</feature>
<proteinExistence type="inferred from homology"/>
<feature type="domain" description="Pyridoxamine 5'-phosphate oxidase N-terminal" evidence="9">
    <location>
        <begin position="51"/>
        <end position="159"/>
    </location>
</feature>
<feature type="binding site" evidence="7">
    <location>
        <position position="131"/>
    </location>
    <ligand>
        <name>substrate</name>
    </ligand>
</feature>
<dbReference type="InterPro" id="IPR000659">
    <property type="entry name" value="Pyridox_Oxase"/>
</dbReference>
<dbReference type="PIRSF" id="PIRSF000190">
    <property type="entry name" value="Pyd_amn-ph_oxd"/>
    <property type="match status" value="1"/>
</dbReference>
<keyword evidence="12" id="KW-1185">Reference proteome</keyword>
<comment type="caution">
    <text evidence="11">The sequence shown here is derived from an EMBL/GenBank/DDBJ whole genome shotgun (WGS) entry which is preliminary data.</text>
</comment>
<keyword evidence="3 7" id="KW-0285">Flavoprotein</keyword>
<feature type="binding site" evidence="7 8">
    <location>
        <position position="202"/>
    </location>
    <ligand>
        <name>FMN</name>
        <dbReference type="ChEBI" id="CHEBI:58210"/>
    </ligand>
</feature>
<dbReference type="EC" id="1.4.3.5" evidence="7"/>
<dbReference type="UniPathway" id="UPA01068">
    <property type="reaction ID" value="UER00304"/>
</dbReference>
<feature type="binding site" evidence="7">
    <location>
        <position position="135"/>
    </location>
    <ligand>
        <name>substrate</name>
    </ligand>
</feature>
<dbReference type="InterPro" id="IPR019740">
    <property type="entry name" value="Pyridox_Oxase_CS"/>
</dbReference>
<dbReference type="Pfam" id="PF10590">
    <property type="entry name" value="PNP_phzG_C"/>
    <property type="match status" value="1"/>
</dbReference>
<dbReference type="Pfam" id="PF01243">
    <property type="entry name" value="PNPOx_N"/>
    <property type="match status" value="1"/>
</dbReference>
<evidence type="ECO:0000256" key="4">
    <source>
        <dbReference type="ARBA" id="ARBA00022643"/>
    </source>
</evidence>
<comment type="similarity">
    <text evidence="1 7">Belongs to the pyridoxamine 5'-phosphate oxidase family.</text>
</comment>
<comment type="cofactor">
    <cofactor evidence="7 8">
        <name>FMN</name>
        <dbReference type="ChEBI" id="CHEBI:58210"/>
    </cofactor>
    <text evidence="7 8">Binds 1 FMN per subunit.</text>
</comment>
<name>A0A8J7WHV6_9ACTN</name>
<feature type="binding site" evidence="7 8">
    <location>
        <begin position="69"/>
        <end position="74"/>
    </location>
    <ligand>
        <name>FMN</name>
        <dbReference type="ChEBI" id="CHEBI:58210"/>
    </ligand>
</feature>
<feature type="domain" description="Pyridoxine 5'-phosphate oxidase dimerisation C-terminal" evidence="10">
    <location>
        <begin position="179"/>
        <end position="219"/>
    </location>
</feature>
<comment type="function">
    <text evidence="7">Catalyzes the oxidation of either pyridoxine 5'-phosphate (PNP) or pyridoxamine 5'-phosphate (PMP) into pyridoxal 5'-phosphate (PLP).</text>
</comment>
<dbReference type="HAMAP" id="MF_01629">
    <property type="entry name" value="PdxH"/>
    <property type="match status" value="1"/>
</dbReference>
<keyword evidence="4 7" id="KW-0288">FMN</keyword>
<sequence>MVFVNLANLRREYSDRGIGVTDLTADPIEQFARWFAELDKAVPKSDTSWFEPNAMVLSTADAEGRPCARTVLLKRFGPDGFAFYTNYRSRKGRQLAANPAACLLFPWYPLERQVIVTGEIRKLPDAESDAYFATRPRGAQLGAWASEQSEVIADRALLDERYTRFEREFPETVPRPPHWGGLLLEPQAVEFWQGRSSRLHDRLRYVREAQAWRLERLSP</sequence>
<evidence type="ECO:0000256" key="6">
    <source>
        <dbReference type="ARBA" id="ARBA00023096"/>
    </source>
</evidence>
<dbReference type="Gene3D" id="2.30.110.10">
    <property type="entry name" value="Electron Transport, Fmn-binding Protein, Chain A"/>
    <property type="match status" value="1"/>
</dbReference>
<comment type="pathway">
    <text evidence="7">Cofactor metabolism; pyridoxal 5'-phosphate salvage; pyridoxal 5'-phosphate from pyridoxine 5'-phosphate: step 1/1.</text>
</comment>
<dbReference type="GO" id="GO:0010181">
    <property type="term" value="F:FMN binding"/>
    <property type="evidence" value="ECO:0007669"/>
    <property type="project" value="UniProtKB-UniRule"/>
</dbReference>
<evidence type="ECO:0000256" key="2">
    <source>
        <dbReference type="ARBA" id="ARBA00011738"/>
    </source>
</evidence>
<organism evidence="11 12">
    <name type="scientific">Actinocrinis puniceicyclus</name>
    <dbReference type="NCBI Taxonomy" id="977794"/>
    <lineage>
        <taxon>Bacteria</taxon>
        <taxon>Bacillati</taxon>
        <taxon>Actinomycetota</taxon>
        <taxon>Actinomycetes</taxon>
        <taxon>Catenulisporales</taxon>
        <taxon>Actinospicaceae</taxon>
        <taxon>Actinocrinis</taxon>
    </lineage>
</organism>
<feature type="binding site" evidence="7">
    <location>
        <position position="74"/>
    </location>
    <ligand>
        <name>substrate</name>
    </ligand>
</feature>
<dbReference type="AlphaFoldDB" id="A0A8J7WHV6"/>
<dbReference type="Proteomes" id="UP000677913">
    <property type="component" value="Unassembled WGS sequence"/>
</dbReference>
<comment type="catalytic activity">
    <reaction evidence="7">
        <text>pyridoxamine 5'-phosphate + O2 + H2O = pyridoxal 5'-phosphate + H2O2 + NH4(+)</text>
        <dbReference type="Rhea" id="RHEA:15817"/>
        <dbReference type="ChEBI" id="CHEBI:15377"/>
        <dbReference type="ChEBI" id="CHEBI:15379"/>
        <dbReference type="ChEBI" id="CHEBI:16240"/>
        <dbReference type="ChEBI" id="CHEBI:28938"/>
        <dbReference type="ChEBI" id="CHEBI:58451"/>
        <dbReference type="ChEBI" id="CHEBI:597326"/>
        <dbReference type="EC" id="1.4.3.5"/>
    </reaction>
</comment>
<dbReference type="PROSITE" id="PS01064">
    <property type="entry name" value="PYRIDOX_OXIDASE"/>
    <property type="match status" value="1"/>
</dbReference>
<evidence type="ECO:0000256" key="5">
    <source>
        <dbReference type="ARBA" id="ARBA00023002"/>
    </source>
</evidence>
<dbReference type="PANTHER" id="PTHR10851:SF0">
    <property type="entry name" value="PYRIDOXINE-5'-PHOSPHATE OXIDASE"/>
    <property type="match status" value="1"/>
</dbReference>
<evidence type="ECO:0000259" key="10">
    <source>
        <dbReference type="Pfam" id="PF10590"/>
    </source>
</evidence>
<evidence type="ECO:0000256" key="3">
    <source>
        <dbReference type="ARBA" id="ARBA00022630"/>
    </source>
</evidence>
<keyword evidence="6 7" id="KW-0664">Pyridoxine biosynthesis</keyword>
<evidence type="ECO:0000313" key="12">
    <source>
        <dbReference type="Proteomes" id="UP000677913"/>
    </source>
</evidence>
<dbReference type="NCBIfam" id="NF004231">
    <property type="entry name" value="PRK05679.1"/>
    <property type="match status" value="1"/>
</dbReference>
<comment type="subunit">
    <text evidence="2 7">Homodimer.</text>
</comment>
<evidence type="ECO:0000313" key="11">
    <source>
        <dbReference type="EMBL" id="MBS2962518.1"/>
    </source>
</evidence>
<protein>
    <recommendedName>
        <fullName evidence="7">Pyridoxine/pyridoxamine 5'-phosphate oxidase</fullName>
        <ecNumber evidence="7">1.4.3.5</ecNumber>
    </recommendedName>
    <alternativeName>
        <fullName evidence="7">PNP/PMP oxidase</fullName>
        <shortName evidence="7">PNPOx</shortName>
    </alternativeName>
    <alternativeName>
        <fullName evidence="7">Pyridoxal 5'-phosphate synthase</fullName>
    </alternativeName>
</protein>
<evidence type="ECO:0000256" key="8">
    <source>
        <dbReference type="PIRSR" id="PIRSR000190-2"/>
    </source>
</evidence>
<dbReference type="PANTHER" id="PTHR10851">
    <property type="entry name" value="PYRIDOXINE-5-PHOSPHATE OXIDASE"/>
    <property type="match status" value="1"/>
</dbReference>
<feature type="binding site" evidence="7 8">
    <location>
        <begin position="84"/>
        <end position="85"/>
    </location>
    <ligand>
        <name>FMN</name>
        <dbReference type="ChEBI" id="CHEBI:58210"/>
    </ligand>
</feature>
<dbReference type="InterPro" id="IPR019576">
    <property type="entry name" value="Pyridoxamine_oxidase_dimer_C"/>
</dbReference>
<feature type="binding site" evidence="7 8">
    <location>
        <begin position="148"/>
        <end position="149"/>
    </location>
    <ligand>
        <name>FMN</name>
        <dbReference type="ChEBI" id="CHEBI:58210"/>
    </ligand>
</feature>
<dbReference type="SUPFAM" id="SSF50475">
    <property type="entry name" value="FMN-binding split barrel"/>
    <property type="match status" value="1"/>
</dbReference>
<evidence type="ECO:0000259" key="9">
    <source>
        <dbReference type="Pfam" id="PF01243"/>
    </source>
</evidence>
<keyword evidence="5 7" id="KW-0560">Oxidoreductase</keyword>
<comment type="pathway">
    <text evidence="7">Cofactor metabolism; pyridoxal 5'-phosphate salvage; pyridoxal 5'-phosphate from pyridoxamine 5'-phosphate: step 1/1.</text>
</comment>
<accession>A0A8J7WHV6</accession>
<feature type="binding site" evidence="7 8">
    <location>
        <position position="90"/>
    </location>
    <ligand>
        <name>FMN</name>
        <dbReference type="ChEBI" id="CHEBI:58210"/>
    </ligand>
</feature>
<comment type="caution">
    <text evidence="7">Lacks conserved residue(s) required for the propagation of feature annotation.</text>
</comment>
<reference evidence="11" key="1">
    <citation type="submission" date="2021-04" db="EMBL/GenBank/DDBJ databases">
        <title>Genome based classification of Actinospica acidithermotolerans sp. nov., an actinobacterium isolated from an Indonesian hot spring.</title>
        <authorList>
            <person name="Kusuma A.B."/>
            <person name="Putra K.E."/>
            <person name="Nafisah S."/>
            <person name="Loh J."/>
            <person name="Nouioui I."/>
            <person name="Goodfellow M."/>
        </authorList>
    </citation>
    <scope>NUCLEOTIDE SEQUENCE</scope>
    <source>
        <strain evidence="11">DSM 45618</strain>
    </source>
</reference>
<dbReference type="InterPro" id="IPR011576">
    <property type="entry name" value="Pyridox_Oxase_N"/>
</dbReference>
<feature type="binding site" evidence="7 8">
    <location>
        <position position="113"/>
    </location>
    <ligand>
        <name>FMN</name>
        <dbReference type="ChEBI" id="CHEBI:58210"/>
    </ligand>
</feature>
<feature type="binding site" evidence="7 8">
    <location>
        <position position="91"/>
    </location>
    <ligand>
        <name>FMN</name>
        <dbReference type="ChEBI" id="CHEBI:58210"/>
    </ligand>
</feature>
<gene>
    <name evidence="7 11" type="primary">pdxH</name>
    <name evidence="11" type="ORF">KGA66_05635</name>
</gene>